<gene>
    <name evidence="1" type="ORF">SAMN05216236_11855</name>
</gene>
<evidence type="ECO:0000313" key="1">
    <source>
        <dbReference type="EMBL" id="SFU01222.1"/>
    </source>
</evidence>
<dbReference type="AlphaFoldDB" id="A0A1I7CP82"/>
<reference evidence="1 2" key="1">
    <citation type="submission" date="2016-10" db="EMBL/GenBank/DDBJ databases">
        <authorList>
            <person name="de Groot N.N."/>
        </authorList>
    </citation>
    <scope>NUCLEOTIDE SEQUENCE [LARGE SCALE GENOMIC DNA]</scope>
    <source>
        <strain evidence="1 2">CGMCC 1.10959</strain>
    </source>
</reference>
<name>A0A1I7CP82_9RHOB</name>
<evidence type="ECO:0000313" key="2">
    <source>
        <dbReference type="Proteomes" id="UP000182466"/>
    </source>
</evidence>
<dbReference type="Proteomes" id="UP000182466">
    <property type="component" value="Unassembled WGS sequence"/>
</dbReference>
<dbReference type="STRING" id="999627.SAMN05216236_11855"/>
<dbReference type="EMBL" id="FPAW01000018">
    <property type="protein sequence ID" value="SFU01222.1"/>
    <property type="molecule type" value="Genomic_DNA"/>
</dbReference>
<protein>
    <submittedName>
        <fullName evidence="1">Uncharacterized protein</fullName>
    </submittedName>
</protein>
<proteinExistence type="predicted"/>
<dbReference type="RefSeq" id="WP_169730250.1">
    <property type="nucleotide sequence ID" value="NZ_FPAW01000018.1"/>
</dbReference>
<accession>A0A1I7CP82</accession>
<sequence>MNTLTKLPDVKAREAVEALEQAYAYYTPKAPTPDARKAQVEYYEYAPAA</sequence>
<organism evidence="1 2">
    <name type="scientific">Sedimentitalea nanhaiensis</name>
    <dbReference type="NCBI Taxonomy" id="999627"/>
    <lineage>
        <taxon>Bacteria</taxon>
        <taxon>Pseudomonadati</taxon>
        <taxon>Pseudomonadota</taxon>
        <taxon>Alphaproteobacteria</taxon>
        <taxon>Rhodobacterales</taxon>
        <taxon>Paracoccaceae</taxon>
        <taxon>Sedimentitalea</taxon>
    </lineage>
</organism>
<keyword evidence="2" id="KW-1185">Reference proteome</keyword>